<protein>
    <recommendedName>
        <fullName evidence="3">DUF1508 domain-containing protein</fullName>
    </recommendedName>
</protein>
<dbReference type="AlphaFoldDB" id="A0A3S1AS73"/>
<gene>
    <name evidence="1" type="ORF">DSM106972_020620</name>
</gene>
<dbReference type="Proteomes" id="UP000271624">
    <property type="component" value="Unassembled WGS sequence"/>
</dbReference>
<reference evidence="1" key="1">
    <citation type="submission" date="2018-12" db="EMBL/GenBank/DDBJ databases">
        <authorList>
            <person name="Will S."/>
            <person name="Neumann-Schaal M."/>
            <person name="Henke P."/>
        </authorList>
    </citation>
    <scope>NUCLEOTIDE SEQUENCE</scope>
    <source>
        <strain evidence="1">PCC 7102</strain>
    </source>
</reference>
<proteinExistence type="predicted"/>
<dbReference type="EMBL" id="RSCL01000004">
    <property type="protein sequence ID" value="RUT07802.1"/>
    <property type="molecule type" value="Genomic_DNA"/>
</dbReference>
<accession>A0A3S1AS73</accession>
<evidence type="ECO:0000313" key="1">
    <source>
        <dbReference type="EMBL" id="RUT07802.1"/>
    </source>
</evidence>
<sequence>MINTTIYSVICHPERIFTVFSTESKGWQFRVLSSGGAVYGDDKFYCTQVAAERAGRKWLK</sequence>
<dbReference type="OrthoDB" id="515793at2"/>
<reference evidence="1" key="2">
    <citation type="journal article" date="2019" name="Genome Biol. Evol.">
        <title>Day and night: Metabolic profiles and evolutionary relationships of six axenic non-marine cyanobacteria.</title>
        <authorList>
            <person name="Will S.E."/>
            <person name="Henke P."/>
            <person name="Boedeker C."/>
            <person name="Huang S."/>
            <person name="Brinkmann H."/>
            <person name="Rohde M."/>
            <person name="Jarek M."/>
            <person name="Friedl T."/>
            <person name="Seufert S."/>
            <person name="Schumacher M."/>
            <person name="Overmann J."/>
            <person name="Neumann-Schaal M."/>
            <person name="Petersen J."/>
        </authorList>
    </citation>
    <scope>NUCLEOTIDE SEQUENCE [LARGE SCALE GENOMIC DNA]</scope>
    <source>
        <strain evidence="1">PCC 7102</strain>
    </source>
</reference>
<name>A0A3S1AS73_9CYAN</name>
<dbReference type="RefSeq" id="WP_127080660.1">
    <property type="nucleotide sequence ID" value="NZ_RSCL01000004.1"/>
</dbReference>
<evidence type="ECO:0008006" key="3">
    <source>
        <dbReference type="Google" id="ProtNLM"/>
    </source>
</evidence>
<keyword evidence="2" id="KW-1185">Reference proteome</keyword>
<evidence type="ECO:0000313" key="2">
    <source>
        <dbReference type="Proteomes" id="UP000271624"/>
    </source>
</evidence>
<comment type="caution">
    <text evidence="1">The sequence shown here is derived from an EMBL/GenBank/DDBJ whole genome shotgun (WGS) entry which is preliminary data.</text>
</comment>
<organism evidence="1 2">
    <name type="scientific">Dulcicalothrix desertica PCC 7102</name>
    <dbReference type="NCBI Taxonomy" id="232991"/>
    <lineage>
        <taxon>Bacteria</taxon>
        <taxon>Bacillati</taxon>
        <taxon>Cyanobacteriota</taxon>
        <taxon>Cyanophyceae</taxon>
        <taxon>Nostocales</taxon>
        <taxon>Calotrichaceae</taxon>
        <taxon>Dulcicalothrix</taxon>
    </lineage>
</organism>